<reference evidence="1 2" key="1">
    <citation type="journal article" date="2022" name="Hortic Res">
        <title>A haplotype resolved chromosomal level avocado genome allows analysis of novel avocado genes.</title>
        <authorList>
            <person name="Nath O."/>
            <person name="Fletcher S.J."/>
            <person name="Hayward A."/>
            <person name="Shaw L.M."/>
            <person name="Masouleh A.K."/>
            <person name="Furtado A."/>
            <person name="Henry R.J."/>
            <person name="Mitter N."/>
        </authorList>
    </citation>
    <scope>NUCLEOTIDE SEQUENCE [LARGE SCALE GENOMIC DNA]</scope>
    <source>
        <strain evidence="2">cv. Hass</strain>
    </source>
</reference>
<name>A0ACC2LBY0_PERAE</name>
<evidence type="ECO:0000313" key="2">
    <source>
        <dbReference type="Proteomes" id="UP001234297"/>
    </source>
</evidence>
<protein>
    <submittedName>
        <fullName evidence="1">Uncharacterized protein</fullName>
    </submittedName>
</protein>
<comment type="caution">
    <text evidence="1">The sequence shown here is derived from an EMBL/GenBank/DDBJ whole genome shotgun (WGS) entry which is preliminary data.</text>
</comment>
<organism evidence="1 2">
    <name type="scientific">Persea americana</name>
    <name type="common">Avocado</name>
    <dbReference type="NCBI Taxonomy" id="3435"/>
    <lineage>
        <taxon>Eukaryota</taxon>
        <taxon>Viridiplantae</taxon>
        <taxon>Streptophyta</taxon>
        <taxon>Embryophyta</taxon>
        <taxon>Tracheophyta</taxon>
        <taxon>Spermatophyta</taxon>
        <taxon>Magnoliopsida</taxon>
        <taxon>Magnoliidae</taxon>
        <taxon>Laurales</taxon>
        <taxon>Lauraceae</taxon>
        <taxon>Persea</taxon>
    </lineage>
</organism>
<dbReference type="EMBL" id="CM056815">
    <property type="protein sequence ID" value="KAJ8630598.1"/>
    <property type="molecule type" value="Genomic_DNA"/>
</dbReference>
<accession>A0ACC2LBY0</accession>
<gene>
    <name evidence="1" type="ORF">MRB53_023921</name>
</gene>
<sequence length="121" mass="13116">MDDLEEAAGVGGEADLVDGRACVLCIRSLTRQTPSLPWLDLVCTPREHHHSLSSSSSSSSSSASSLLKLQVLLCYLLFILLGSPESPPIVAVARRHWCTLSGKWLWAEVRPTGEEEEKATA</sequence>
<evidence type="ECO:0000313" key="1">
    <source>
        <dbReference type="EMBL" id="KAJ8630598.1"/>
    </source>
</evidence>
<keyword evidence="2" id="KW-1185">Reference proteome</keyword>
<dbReference type="Proteomes" id="UP001234297">
    <property type="component" value="Chromosome 7"/>
</dbReference>
<proteinExistence type="predicted"/>